<dbReference type="GO" id="GO:0046872">
    <property type="term" value="F:metal ion binding"/>
    <property type="evidence" value="ECO:0007669"/>
    <property type="project" value="UniProtKB-KW"/>
</dbReference>
<dbReference type="OrthoDB" id="449487at2759"/>
<proteinExistence type="predicted"/>
<dbReference type="EMBL" id="BFEA01000065">
    <property type="protein sequence ID" value="GBG65763.1"/>
    <property type="molecule type" value="Genomic_DNA"/>
</dbReference>
<dbReference type="GO" id="GO:0005739">
    <property type="term" value="C:mitochondrion"/>
    <property type="evidence" value="ECO:0007669"/>
    <property type="project" value="TreeGrafter"/>
</dbReference>
<dbReference type="InterPro" id="IPR036866">
    <property type="entry name" value="RibonucZ/Hydroxyglut_hydro"/>
</dbReference>
<gene>
    <name evidence="4" type="ORF">CBR_g52354</name>
</gene>
<feature type="region of interest" description="Disordered" evidence="2">
    <location>
        <begin position="308"/>
        <end position="344"/>
    </location>
</feature>
<feature type="domain" description="Metallo-beta-lactamase" evidence="3">
    <location>
        <begin position="190"/>
        <end position="394"/>
    </location>
</feature>
<dbReference type="CDD" id="cd07724">
    <property type="entry name" value="POD-like_MBL-fold"/>
    <property type="match status" value="1"/>
</dbReference>
<evidence type="ECO:0000313" key="5">
    <source>
        <dbReference type="Proteomes" id="UP000265515"/>
    </source>
</evidence>
<evidence type="ECO:0000256" key="2">
    <source>
        <dbReference type="SAM" id="MobiDB-lite"/>
    </source>
</evidence>
<dbReference type="Gene3D" id="3.60.15.10">
    <property type="entry name" value="Ribonuclease Z/Hydroxyacylglutathione hydrolase-like"/>
    <property type="match status" value="1"/>
</dbReference>
<dbReference type="InterPro" id="IPR051682">
    <property type="entry name" value="Mito_Persulfide_Diox"/>
</dbReference>
<dbReference type="Proteomes" id="UP000265515">
    <property type="component" value="Unassembled WGS sequence"/>
</dbReference>
<keyword evidence="5" id="KW-1185">Reference proteome</keyword>
<accession>A0A388K743</accession>
<dbReference type="GO" id="GO:0070813">
    <property type="term" value="P:hydrogen sulfide metabolic process"/>
    <property type="evidence" value="ECO:0007669"/>
    <property type="project" value="TreeGrafter"/>
</dbReference>
<evidence type="ECO:0000256" key="1">
    <source>
        <dbReference type="ARBA" id="ARBA00022723"/>
    </source>
</evidence>
<dbReference type="InterPro" id="IPR044528">
    <property type="entry name" value="POD-like_MBL-fold"/>
</dbReference>
<dbReference type="PANTHER" id="PTHR43084:SF1">
    <property type="entry name" value="PERSULFIDE DIOXYGENASE ETHE1, MITOCHONDRIAL"/>
    <property type="match status" value="1"/>
</dbReference>
<organism evidence="4 5">
    <name type="scientific">Chara braunii</name>
    <name type="common">Braun's stonewort</name>
    <dbReference type="NCBI Taxonomy" id="69332"/>
    <lineage>
        <taxon>Eukaryota</taxon>
        <taxon>Viridiplantae</taxon>
        <taxon>Streptophyta</taxon>
        <taxon>Charophyceae</taxon>
        <taxon>Charales</taxon>
        <taxon>Characeae</taxon>
        <taxon>Chara</taxon>
    </lineage>
</organism>
<dbReference type="STRING" id="69332.A0A388K743"/>
<dbReference type="SUPFAM" id="SSF56281">
    <property type="entry name" value="Metallo-hydrolase/oxidoreductase"/>
    <property type="match status" value="1"/>
</dbReference>
<sequence length="457" mass="49486">MVVQCPRQPIAVLPSLSAVAHGSWNSLIKTVRSFGLCPARPPTLRKDDGSPPSSAPPFCSSYLVSAEAAHIVDCRSPARTREAGPTQGSWFGLLRKNHVLHEETNKRAIVTDGGHIRVAIGRSLSDSSRAIRRDVGERRRRGHWRARGQAITVAADGTEPRREGDEGTTTETMGEAEGVVFRQLFEKESSTYTYILADGCDPRKRAVIIDPVDRTVERDLKLIEELGLTLVFAMNTHVHADHVTGTGKIKSLLPGVRSVISAASGAQADLYVHDRDKIRFGGLALEVRSTPGHTQGCVTYVASLPERPRLPPSASEGDLMQDDGVYRPTTNDDAVNSSSSSSSSSRLMAFVGDALLIRGCGRTDFQGGDARTLYRSVHSQIFTLPAHTLIYPAHDYKGLTVSTVGEEIKYNPRLTKTEDEFKELMGALGLAYPKMMDIAVPANMVCGVQAPSLATAS</sequence>
<dbReference type="GO" id="GO:0006749">
    <property type="term" value="P:glutathione metabolic process"/>
    <property type="evidence" value="ECO:0007669"/>
    <property type="project" value="InterPro"/>
</dbReference>
<protein>
    <recommendedName>
        <fullName evidence="3">Metallo-beta-lactamase domain-containing protein</fullName>
    </recommendedName>
</protein>
<dbReference type="InterPro" id="IPR001279">
    <property type="entry name" value="Metallo-B-lactamas"/>
</dbReference>
<comment type="caution">
    <text evidence="4">The sequence shown here is derived from an EMBL/GenBank/DDBJ whole genome shotgun (WGS) entry which is preliminary data.</text>
</comment>
<keyword evidence="1" id="KW-0479">Metal-binding</keyword>
<reference evidence="4 5" key="1">
    <citation type="journal article" date="2018" name="Cell">
        <title>The Chara Genome: Secondary Complexity and Implications for Plant Terrestrialization.</title>
        <authorList>
            <person name="Nishiyama T."/>
            <person name="Sakayama H."/>
            <person name="Vries J.D."/>
            <person name="Buschmann H."/>
            <person name="Saint-Marcoux D."/>
            <person name="Ullrich K.K."/>
            <person name="Haas F.B."/>
            <person name="Vanderstraeten L."/>
            <person name="Becker D."/>
            <person name="Lang D."/>
            <person name="Vosolsobe S."/>
            <person name="Rombauts S."/>
            <person name="Wilhelmsson P.K.I."/>
            <person name="Janitza P."/>
            <person name="Kern R."/>
            <person name="Heyl A."/>
            <person name="Rumpler F."/>
            <person name="Villalobos L.I.A.C."/>
            <person name="Clay J.M."/>
            <person name="Skokan R."/>
            <person name="Toyoda A."/>
            <person name="Suzuki Y."/>
            <person name="Kagoshima H."/>
            <person name="Schijlen E."/>
            <person name="Tajeshwar N."/>
            <person name="Catarino B."/>
            <person name="Hetherington A.J."/>
            <person name="Saltykova A."/>
            <person name="Bonnot C."/>
            <person name="Breuninger H."/>
            <person name="Symeonidi A."/>
            <person name="Radhakrishnan G.V."/>
            <person name="Van Nieuwerburgh F."/>
            <person name="Deforce D."/>
            <person name="Chang C."/>
            <person name="Karol K.G."/>
            <person name="Hedrich R."/>
            <person name="Ulvskov P."/>
            <person name="Glockner G."/>
            <person name="Delwiche C.F."/>
            <person name="Petrasek J."/>
            <person name="Van de Peer Y."/>
            <person name="Friml J."/>
            <person name="Beilby M."/>
            <person name="Dolan L."/>
            <person name="Kohara Y."/>
            <person name="Sugano S."/>
            <person name="Fujiyama A."/>
            <person name="Delaux P.-M."/>
            <person name="Quint M."/>
            <person name="TheiBen G."/>
            <person name="Hagemann M."/>
            <person name="Harholt J."/>
            <person name="Dunand C."/>
            <person name="Zachgo S."/>
            <person name="Langdale J."/>
            <person name="Maumus F."/>
            <person name="Straeten D.V.D."/>
            <person name="Gould S.B."/>
            <person name="Rensing S.A."/>
        </authorList>
    </citation>
    <scope>NUCLEOTIDE SEQUENCE [LARGE SCALE GENOMIC DNA]</scope>
    <source>
        <strain evidence="4 5">S276</strain>
    </source>
</reference>
<name>A0A388K743_CHABU</name>
<dbReference type="PANTHER" id="PTHR43084">
    <property type="entry name" value="PERSULFIDE DIOXYGENASE ETHE1"/>
    <property type="match status" value="1"/>
</dbReference>
<dbReference type="SMART" id="SM00849">
    <property type="entry name" value="Lactamase_B"/>
    <property type="match status" value="1"/>
</dbReference>
<dbReference type="Gramene" id="GBG65763">
    <property type="protein sequence ID" value="GBG65763"/>
    <property type="gene ID" value="CBR_g52354"/>
</dbReference>
<evidence type="ECO:0000313" key="4">
    <source>
        <dbReference type="EMBL" id="GBG65763.1"/>
    </source>
</evidence>
<dbReference type="GO" id="GO:0050313">
    <property type="term" value="F:sulfur dioxygenase activity"/>
    <property type="evidence" value="ECO:0007669"/>
    <property type="project" value="InterPro"/>
</dbReference>
<evidence type="ECO:0000259" key="3">
    <source>
        <dbReference type="SMART" id="SM00849"/>
    </source>
</evidence>
<dbReference type="AlphaFoldDB" id="A0A388K743"/>